<dbReference type="InterPro" id="IPR052343">
    <property type="entry name" value="Retrotransposon-Effector_Assoc"/>
</dbReference>
<organism evidence="2 3">
    <name type="scientific">Dipteronia sinensis</name>
    <dbReference type="NCBI Taxonomy" id="43782"/>
    <lineage>
        <taxon>Eukaryota</taxon>
        <taxon>Viridiplantae</taxon>
        <taxon>Streptophyta</taxon>
        <taxon>Embryophyta</taxon>
        <taxon>Tracheophyta</taxon>
        <taxon>Spermatophyta</taxon>
        <taxon>Magnoliopsida</taxon>
        <taxon>eudicotyledons</taxon>
        <taxon>Gunneridae</taxon>
        <taxon>Pentapetalae</taxon>
        <taxon>rosids</taxon>
        <taxon>malvids</taxon>
        <taxon>Sapindales</taxon>
        <taxon>Sapindaceae</taxon>
        <taxon>Hippocastanoideae</taxon>
        <taxon>Acereae</taxon>
        <taxon>Dipteronia</taxon>
    </lineage>
</organism>
<dbReference type="EMBL" id="JANJYJ010000007">
    <property type="protein sequence ID" value="KAK3199336.1"/>
    <property type="molecule type" value="Genomic_DNA"/>
</dbReference>
<dbReference type="InterPro" id="IPR000477">
    <property type="entry name" value="RT_dom"/>
</dbReference>
<sequence>MYHCISSPVLSVLVNGSPTEEFGIERGLRQGDQLSPFLFNIVIETLNCLFKKASVMNLVRGAAFGQSEVHVSHLQFADDTMLFMHPNIDLLMNARRILRCFELASSL</sequence>
<keyword evidence="3" id="KW-1185">Reference proteome</keyword>
<evidence type="ECO:0000313" key="2">
    <source>
        <dbReference type="EMBL" id="KAK3199336.1"/>
    </source>
</evidence>
<dbReference type="AlphaFoldDB" id="A0AAE0A3F7"/>
<dbReference type="PANTHER" id="PTHR46890">
    <property type="entry name" value="NON-LTR RETROLELEMENT REVERSE TRANSCRIPTASE-LIKE PROTEIN-RELATED"/>
    <property type="match status" value="1"/>
</dbReference>
<dbReference type="PANTHER" id="PTHR46890:SF50">
    <property type="entry name" value="RNA-DIRECTED DNA POLYMERASE, EUKARYOTA, REVERSE TRANSCRIPTASE ZINC-BINDING DOMAIN PROTEIN-RELATED"/>
    <property type="match status" value="1"/>
</dbReference>
<reference evidence="2" key="1">
    <citation type="journal article" date="2023" name="Plant J.">
        <title>Genome sequences and population genomics provide insights into the demographic history, inbreeding, and mutation load of two 'living fossil' tree species of Dipteronia.</title>
        <authorList>
            <person name="Feng Y."/>
            <person name="Comes H.P."/>
            <person name="Chen J."/>
            <person name="Zhu S."/>
            <person name="Lu R."/>
            <person name="Zhang X."/>
            <person name="Li P."/>
            <person name="Qiu J."/>
            <person name="Olsen K.M."/>
            <person name="Qiu Y."/>
        </authorList>
    </citation>
    <scope>NUCLEOTIDE SEQUENCE</scope>
    <source>
        <strain evidence="2">NBL</strain>
    </source>
</reference>
<dbReference type="Pfam" id="PF00078">
    <property type="entry name" value="RVT_1"/>
    <property type="match status" value="1"/>
</dbReference>
<dbReference type="PROSITE" id="PS50878">
    <property type="entry name" value="RT_POL"/>
    <property type="match status" value="1"/>
</dbReference>
<evidence type="ECO:0000259" key="1">
    <source>
        <dbReference type="PROSITE" id="PS50878"/>
    </source>
</evidence>
<proteinExistence type="predicted"/>
<protein>
    <recommendedName>
        <fullName evidence="1">Reverse transcriptase domain-containing protein</fullName>
    </recommendedName>
</protein>
<comment type="caution">
    <text evidence="2">The sequence shown here is derived from an EMBL/GenBank/DDBJ whole genome shotgun (WGS) entry which is preliminary data.</text>
</comment>
<evidence type="ECO:0000313" key="3">
    <source>
        <dbReference type="Proteomes" id="UP001281410"/>
    </source>
</evidence>
<feature type="domain" description="Reverse transcriptase" evidence="1">
    <location>
        <begin position="1"/>
        <end position="107"/>
    </location>
</feature>
<gene>
    <name evidence="2" type="ORF">Dsin_022751</name>
</gene>
<dbReference type="Proteomes" id="UP001281410">
    <property type="component" value="Unassembled WGS sequence"/>
</dbReference>
<accession>A0AAE0A3F7</accession>
<name>A0AAE0A3F7_9ROSI</name>